<dbReference type="GO" id="GO:0022857">
    <property type="term" value="F:transmembrane transporter activity"/>
    <property type="evidence" value="ECO:0007669"/>
    <property type="project" value="TreeGrafter"/>
</dbReference>
<dbReference type="Pfam" id="PF00005">
    <property type="entry name" value="ABC_tran"/>
    <property type="match status" value="1"/>
</dbReference>
<evidence type="ECO:0000256" key="1">
    <source>
        <dbReference type="ARBA" id="ARBA00004429"/>
    </source>
</evidence>
<evidence type="ECO:0000256" key="3">
    <source>
        <dbReference type="ARBA" id="ARBA00022475"/>
    </source>
</evidence>
<dbReference type="GO" id="GO:0046677">
    <property type="term" value="P:response to antibiotic"/>
    <property type="evidence" value="ECO:0007669"/>
    <property type="project" value="UniProtKB-KW"/>
</dbReference>
<comment type="similarity">
    <text evidence="13">Belongs to the ABC transporter superfamily. Macrolide exporter (TC 3.A.1.122) family.</text>
</comment>
<evidence type="ECO:0000256" key="11">
    <source>
        <dbReference type="ARBA" id="ARBA00023251"/>
    </source>
</evidence>
<dbReference type="GO" id="GO:0005886">
    <property type="term" value="C:plasma membrane"/>
    <property type="evidence" value="ECO:0007669"/>
    <property type="project" value="UniProtKB-SubCell"/>
</dbReference>
<dbReference type="InterPro" id="IPR003593">
    <property type="entry name" value="AAA+_ATPase"/>
</dbReference>
<dbReference type="PANTHER" id="PTHR30572">
    <property type="entry name" value="MEMBRANE COMPONENT OF TRANSPORTER-RELATED"/>
    <property type="match status" value="1"/>
</dbReference>
<dbReference type="SUPFAM" id="SSF52540">
    <property type="entry name" value="P-loop containing nucleoside triphosphate hydrolases"/>
    <property type="match status" value="1"/>
</dbReference>
<dbReference type="CDD" id="cd03255">
    <property type="entry name" value="ABC_MJ0796_LolCDE_FtsE"/>
    <property type="match status" value="1"/>
</dbReference>
<dbReference type="PANTHER" id="PTHR30572:SF4">
    <property type="entry name" value="ABC TRANSPORTER PERMEASE YTRF"/>
    <property type="match status" value="1"/>
</dbReference>
<evidence type="ECO:0000313" key="17">
    <source>
        <dbReference type="Proteomes" id="UP000186228"/>
    </source>
</evidence>
<gene>
    <name evidence="16" type="ORF">GA0061100_106348</name>
</gene>
<dbReference type="STRING" id="52131.GA0061100_106348"/>
<organism evidence="16 17">
    <name type="scientific">Rhizobium hainanense</name>
    <dbReference type="NCBI Taxonomy" id="52131"/>
    <lineage>
        <taxon>Bacteria</taxon>
        <taxon>Pseudomonadati</taxon>
        <taxon>Pseudomonadota</taxon>
        <taxon>Alphaproteobacteria</taxon>
        <taxon>Hyphomicrobiales</taxon>
        <taxon>Rhizobiaceae</taxon>
        <taxon>Rhizobium/Agrobacterium group</taxon>
        <taxon>Rhizobium</taxon>
    </lineage>
</organism>
<dbReference type="InterPro" id="IPR050250">
    <property type="entry name" value="Macrolide_Exporter_MacB"/>
</dbReference>
<keyword evidence="10 14" id="KW-0472">Membrane</keyword>
<dbReference type="PROSITE" id="PS00211">
    <property type="entry name" value="ABC_TRANSPORTER_1"/>
    <property type="match status" value="1"/>
</dbReference>
<name>A0A1C3VKQ5_9HYPH</name>
<evidence type="ECO:0000256" key="7">
    <source>
        <dbReference type="ARBA" id="ARBA00022840"/>
    </source>
</evidence>
<dbReference type="InterPro" id="IPR003439">
    <property type="entry name" value="ABC_transporter-like_ATP-bd"/>
</dbReference>
<reference evidence="17" key="1">
    <citation type="submission" date="2016-08" db="EMBL/GenBank/DDBJ databases">
        <authorList>
            <person name="Varghese N."/>
            <person name="Submissions Spin"/>
        </authorList>
    </citation>
    <scope>NUCLEOTIDE SEQUENCE [LARGE SCALE GENOMIC DNA]</scope>
    <source>
        <strain evidence="17">CCBAU 57015</strain>
    </source>
</reference>
<dbReference type="Pfam" id="PF12704">
    <property type="entry name" value="MacB_PCD"/>
    <property type="match status" value="1"/>
</dbReference>
<dbReference type="InterPro" id="IPR017911">
    <property type="entry name" value="MacB-like_ATP-bd"/>
</dbReference>
<dbReference type="GO" id="GO:0016887">
    <property type="term" value="F:ATP hydrolysis activity"/>
    <property type="evidence" value="ECO:0007669"/>
    <property type="project" value="InterPro"/>
</dbReference>
<evidence type="ECO:0000256" key="5">
    <source>
        <dbReference type="ARBA" id="ARBA00022692"/>
    </source>
</evidence>
<dbReference type="SMART" id="SM00382">
    <property type="entry name" value="AAA"/>
    <property type="match status" value="1"/>
</dbReference>
<protein>
    <submittedName>
        <fullName evidence="16">Macrolide transport system ATP-binding/permease protein</fullName>
    </submittedName>
</protein>
<dbReference type="Gene3D" id="3.40.50.300">
    <property type="entry name" value="P-loop containing nucleotide triphosphate hydrolases"/>
    <property type="match status" value="1"/>
</dbReference>
<dbReference type="PROSITE" id="PS50893">
    <property type="entry name" value="ABC_TRANSPORTER_2"/>
    <property type="match status" value="1"/>
</dbReference>
<dbReference type="OrthoDB" id="9770036at2"/>
<keyword evidence="8" id="KW-1278">Translocase</keyword>
<dbReference type="InterPro" id="IPR017871">
    <property type="entry name" value="ABC_transporter-like_CS"/>
</dbReference>
<keyword evidence="5 14" id="KW-0812">Transmembrane</keyword>
<dbReference type="EMBL" id="FMAC01000006">
    <property type="protein sequence ID" value="SCB28326.1"/>
    <property type="molecule type" value="Genomic_DNA"/>
</dbReference>
<feature type="transmembrane region" description="Helical" evidence="14">
    <location>
        <begin position="524"/>
        <end position="549"/>
    </location>
</feature>
<evidence type="ECO:0000259" key="15">
    <source>
        <dbReference type="PROSITE" id="PS50893"/>
    </source>
</evidence>
<keyword evidence="6" id="KW-0547">Nucleotide-binding</keyword>
<keyword evidence="4" id="KW-0997">Cell inner membrane</keyword>
<evidence type="ECO:0000313" key="16">
    <source>
        <dbReference type="EMBL" id="SCB28326.1"/>
    </source>
</evidence>
<evidence type="ECO:0000256" key="10">
    <source>
        <dbReference type="ARBA" id="ARBA00023136"/>
    </source>
</evidence>
<dbReference type="AlphaFoldDB" id="A0A1C3VKQ5"/>
<feature type="transmembrane region" description="Helical" evidence="14">
    <location>
        <begin position="268"/>
        <end position="291"/>
    </location>
</feature>
<dbReference type="InterPro" id="IPR027417">
    <property type="entry name" value="P-loop_NTPase"/>
</dbReference>
<keyword evidence="17" id="KW-1185">Reference proteome</keyword>
<evidence type="ECO:0000256" key="9">
    <source>
        <dbReference type="ARBA" id="ARBA00022989"/>
    </source>
</evidence>
<dbReference type="InterPro" id="IPR003838">
    <property type="entry name" value="ABC3_permease_C"/>
</dbReference>
<proteinExistence type="inferred from homology"/>
<feature type="transmembrane region" description="Helical" evidence="14">
    <location>
        <begin position="570"/>
        <end position="599"/>
    </location>
</feature>
<feature type="domain" description="ABC transporter" evidence="15">
    <location>
        <begin position="5"/>
        <end position="243"/>
    </location>
</feature>
<evidence type="ECO:0000256" key="6">
    <source>
        <dbReference type="ARBA" id="ARBA00022741"/>
    </source>
</evidence>
<dbReference type="Proteomes" id="UP000186228">
    <property type="component" value="Unassembled WGS sequence"/>
</dbReference>
<sequence length="647" mass="69011">MPALLSLRNVSKSYINGDLATAVLHDVSLDIAAGEFVAIIGQSGSGKSTLMNILGCLDQPTGGEYRIDDEPVSRLHGDALAALRRKTFGFVFQSYNLIATATARENVEVPAIYSGMSARARHERAERLLHSLKLGDRLDHRPSQLSGGQQQRVSIARALMNGGRVILADEPTGALDSASGNDVMALLRSMNDKGHTIIVVTHSRSIAEQADRLIEIHDGRIVSDRRQKKQGSVVRPLLSQLSAVEGSAAIADMSEAVKMALRSLRANLFRTILTLLGIIIGVCSVVAMLAIGTGVQESILNRITAMGSNLLIVHPNMANFRGNIDNASATLVSADADAMLAIPNVAFAVPEMQKAVTIRRGGIDYRTTANGIVPQFTAAKSWQVLRGEFLNQQDVDSYAPVAALGQTVAKALFTEGENPIGQYVLVDQVPFQVIGIMTEKGAGTGISDQDDVVLVPLTTGSVRLFGEHNVRSITVQVRDSAALEATEQAIQKLLDERHKRQDTQVTNMSSVRETFANTFAMMKLFLGSVAAISLLVGGIGIMNIMLVSVSERTREIGVRMATGARRRDILWQFIIETMVVSIVGGVMGIACGIGIGLLAHLGGLPVSFTPGPIVLALACSFLTGLLFGLLPAHKASHLHPAVALSSD</sequence>
<accession>A0A1C3VKQ5</accession>
<keyword evidence="9 14" id="KW-1133">Transmembrane helix</keyword>
<keyword evidence="3" id="KW-1003">Cell membrane</keyword>
<dbReference type="GO" id="GO:0005524">
    <property type="term" value="F:ATP binding"/>
    <property type="evidence" value="ECO:0007669"/>
    <property type="project" value="UniProtKB-KW"/>
</dbReference>
<dbReference type="Pfam" id="PF02687">
    <property type="entry name" value="FtsX"/>
    <property type="match status" value="1"/>
</dbReference>
<keyword evidence="2" id="KW-0813">Transport</keyword>
<dbReference type="RefSeq" id="WP_075854653.1">
    <property type="nucleotide sequence ID" value="NZ_FMAC01000006.1"/>
</dbReference>
<dbReference type="FunFam" id="3.40.50.300:FF:000032">
    <property type="entry name" value="Export ABC transporter ATP-binding protein"/>
    <property type="match status" value="1"/>
</dbReference>
<evidence type="ECO:0000256" key="13">
    <source>
        <dbReference type="ARBA" id="ARBA00038388"/>
    </source>
</evidence>
<evidence type="ECO:0000256" key="12">
    <source>
        <dbReference type="ARBA" id="ARBA00038076"/>
    </source>
</evidence>
<keyword evidence="11" id="KW-0046">Antibiotic resistance</keyword>
<comment type="subcellular location">
    <subcellularLocation>
        <location evidence="1">Cell inner membrane</location>
        <topology evidence="1">Multi-pass membrane protein</topology>
    </subcellularLocation>
</comment>
<feature type="transmembrane region" description="Helical" evidence="14">
    <location>
        <begin position="611"/>
        <end position="630"/>
    </location>
</feature>
<evidence type="ECO:0000256" key="14">
    <source>
        <dbReference type="SAM" id="Phobius"/>
    </source>
</evidence>
<comment type="similarity">
    <text evidence="12">Belongs to the ABC-4 integral membrane protein family.</text>
</comment>
<dbReference type="InterPro" id="IPR025857">
    <property type="entry name" value="MacB_PCD"/>
</dbReference>
<keyword evidence="7 16" id="KW-0067">ATP-binding</keyword>
<dbReference type="GO" id="GO:0098796">
    <property type="term" value="C:membrane protein complex"/>
    <property type="evidence" value="ECO:0007669"/>
    <property type="project" value="UniProtKB-ARBA"/>
</dbReference>
<evidence type="ECO:0000256" key="8">
    <source>
        <dbReference type="ARBA" id="ARBA00022967"/>
    </source>
</evidence>
<evidence type="ECO:0000256" key="4">
    <source>
        <dbReference type="ARBA" id="ARBA00022519"/>
    </source>
</evidence>
<evidence type="ECO:0000256" key="2">
    <source>
        <dbReference type="ARBA" id="ARBA00022448"/>
    </source>
</evidence>